<sequence length="479" mass="52705">MLERAVETAGGWSRWVGVACSRACVACGAPTTNLFTVLWMRVCEDCWRRPSYEGGRFILCTQRWARLQFLLTDRIINSLTGIRVANGESIGIRAGPVTLVLESHAQSAGIARFNSVAAYEAEQLRRVSRSLGPYDEKQKEYKAKLKVWEMEFKASRDVEVAAGLPRRPLAAYRERPRPPTMPGILKRDSMVNYPGENQHRGFLSTPEYGLVPLINDFFFKTKPTIVVYNGSPQDIPSSLSNIPKTTSLRDALTNAKDGDHIRILGEADDYFNGPIYIDSAVLISGHPVDEQPAAATAALTTSGTSDHFLIAESALHLRDVDVRKNAASTFERLEPVSALVVLKQDMFEFDHCAFHPVGRSIAVALGSGESDIPPSTAAAAGIIRRSRFDSAGHPDAIPLGFFRPAHPVIVDNVIATCEHSAGDWVVVDPNAGISPPEAGELRDRIRKMNHVEERPVEVRAVLCDWEPQEVDLYSAHGLL</sequence>
<keyword evidence="2" id="KW-1185">Reference proteome</keyword>
<dbReference type="EMBL" id="ML001234">
    <property type="protein sequence ID" value="RKO83445.1"/>
    <property type="molecule type" value="Genomic_DNA"/>
</dbReference>
<dbReference type="AlphaFoldDB" id="A0A4P9VX42"/>
<evidence type="ECO:0000313" key="2">
    <source>
        <dbReference type="Proteomes" id="UP000269721"/>
    </source>
</evidence>
<name>A0A4P9VX42_9FUNG</name>
<dbReference type="Proteomes" id="UP000269721">
    <property type="component" value="Unassembled WGS sequence"/>
</dbReference>
<organism evidence="1 2">
    <name type="scientific">Blyttiomyces helicus</name>
    <dbReference type="NCBI Taxonomy" id="388810"/>
    <lineage>
        <taxon>Eukaryota</taxon>
        <taxon>Fungi</taxon>
        <taxon>Fungi incertae sedis</taxon>
        <taxon>Chytridiomycota</taxon>
        <taxon>Chytridiomycota incertae sedis</taxon>
        <taxon>Chytridiomycetes</taxon>
        <taxon>Chytridiomycetes incertae sedis</taxon>
        <taxon>Blyttiomyces</taxon>
    </lineage>
</organism>
<accession>A0A4P9VX42</accession>
<evidence type="ECO:0000313" key="1">
    <source>
        <dbReference type="EMBL" id="RKO83445.1"/>
    </source>
</evidence>
<protein>
    <submittedName>
        <fullName evidence="1">Uncharacterized protein</fullName>
    </submittedName>
</protein>
<proteinExistence type="predicted"/>
<reference evidence="2" key="1">
    <citation type="journal article" date="2018" name="Nat. Microbiol.">
        <title>Leveraging single-cell genomics to expand the fungal tree of life.</title>
        <authorList>
            <person name="Ahrendt S.R."/>
            <person name="Quandt C.A."/>
            <person name="Ciobanu D."/>
            <person name="Clum A."/>
            <person name="Salamov A."/>
            <person name="Andreopoulos B."/>
            <person name="Cheng J.F."/>
            <person name="Woyke T."/>
            <person name="Pelin A."/>
            <person name="Henrissat B."/>
            <person name="Reynolds N.K."/>
            <person name="Benny G.L."/>
            <person name="Smith M.E."/>
            <person name="James T.Y."/>
            <person name="Grigoriev I.V."/>
        </authorList>
    </citation>
    <scope>NUCLEOTIDE SEQUENCE [LARGE SCALE GENOMIC DNA]</scope>
</reference>
<gene>
    <name evidence="1" type="ORF">BDK51DRAFT_49955</name>
</gene>